<reference evidence="1" key="1">
    <citation type="submission" date="2018-02" db="EMBL/GenBank/DDBJ databases">
        <authorList>
            <person name="Cohen D.B."/>
            <person name="Kent A.D."/>
        </authorList>
    </citation>
    <scope>NUCLEOTIDE SEQUENCE</scope>
</reference>
<name>A0A2N9EK42_FAGSY</name>
<accession>A0A2N9EK42</accession>
<dbReference type="EMBL" id="OIVN01000147">
    <property type="protein sequence ID" value="SPC75138.1"/>
    <property type="molecule type" value="Genomic_DNA"/>
</dbReference>
<evidence type="ECO:0000313" key="1">
    <source>
        <dbReference type="EMBL" id="SPC75138.1"/>
    </source>
</evidence>
<protein>
    <submittedName>
        <fullName evidence="1">Uncharacterized protein</fullName>
    </submittedName>
</protein>
<organism evidence="1">
    <name type="scientific">Fagus sylvatica</name>
    <name type="common">Beechnut</name>
    <dbReference type="NCBI Taxonomy" id="28930"/>
    <lineage>
        <taxon>Eukaryota</taxon>
        <taxon>Viridiplantae</taxon>
        <taxon>Streptophyta</taxon>
        <taxon>Embryophyta</taxon>
        <taxon>Tracheophyta</taxon>
        <taxon>Spermatophyta</taxon>
        <taxon>Magnoliopsida</taxon>
        <taxon>eudicotyledons</taxon>
        <taxon>Gunneridae</taxon>
        <taxon>Pentapetalae</taxon>
        <taxon>rosids</taxon>
        <taxon>fabids</taxon>
        <taxon>Fagales</taxon>
        <taxon>Fagaceae</taxon>
        <taxon>Fagus</taxon>
    </lineage>
</organism>
<dbReference type="AlphaFoldDB" id="A0A2N9EK42"/>
<sequence>MPEAAISFHHWVYSLKNLIALFLHPLKIEPVRSYLGVEPVLEPGRYPPAPSNEKSSSTVSTIRLHSLSGYLEMSESATAHCRRMVPSSGSTFAGHTGEICVSKGLKPRVEPGPFLLSHRSYHPIGNLSPQVLVALVALATGPC</sequence>
<gene>
    <name evidence="1" type="ORF">FSB_LOCUS3020</name>
</gene>
<proteinExistence type="predicted"/>